<comment type="caution">
    <text evidence="1">The sequence shown here is derived from an EMBL/GenBank/DDBJ whole genome shotgun (WGS) entry which is preliminary data.</text>
</comment>
<proteinExistence type="predicted"/>
<gene>
    <name evidence="1" type="ORF">Pint_01206</name>
</gene>
<name>A0ACC0ZQ14_9ROSI</name>
<protein>
    <submittedName>
        <fullName evidence="1">Uncharacterized protein</fullName>
    </submittedName>
</protein>
<evidence type="ECO:0000313" key="2">
    <source>
        <dbReference type="Proteomes" id="UP001163603"/>
    </source>
</evidence>
<keyword evidence="2" id="KW-1185">Reference proteome</keyword>
<organism evidence="1 2">
    <name type="scientific">Pistacia integerrima</name>
    <dbReference type="NCBI Taxonomy" id="434235"/>
    <lineage>
        <taxon>Eukaryota</taxon>
        <taxon>Viridiplantae</taxon>
        <taxon>Streptophyta</taxon>
        <taxon>Embryophyta</taxon>
        <taxon>Tracheophyta</taxon>
        <taxon>Spermatophyta</taxon>
        <taxon>Magnoliopsida</taxon>
        <taxon>eudicotyledons</taxon>
        <taxon>Gunneridae</taxon>
        <taxon>Pentapetalae</taxon>
        <taxon>rosids</taxon>
        <taxon>malvids</taxon>
        <taxon>Sapindales</taxon>
        <taxon>Anacardiaceae</taxon>
        <taxon>Pistacia</taxon>
    </lineage>
</organism>
<dbReference type="EMBL" id="CM047736">
    <property type="protein sequence ID" value="KAJ0054171.1"/>
    <property type="molecule type" value="Genomic_DNA"/>
</dbReference>
<evidence type="ECO:0000313" key="1">
    <source>
        <dbReference type="EMBL" id="KAJ0054171.1"/>
    </source>
</evidence>
<dbReference type="Proteomes" id="UP001163603">
    <property type="component" value="Chromosome 1"/>
</dbReference>
<accession>A0ACC0ZQ14</accession>
<sequence>MAKALPLPDNSPRTLMSSLQHRRSPSDEVAWRVRNNDLAVIEILLERRAAIESGKLKGRRLFAETREEIDKGWNGLISEDCEVRSLSSYDSDDEEESDGGIEEELYVCCTSNCENVDREVKELGEGKRGESGRRWSGWGVVAWIVCVVGIIIITSIRRFSGYRNEDEVIILVPT</sequence>
<reference evidence="2" key="1">
    <citation type="journal article" date="2023" name="G3 (Bethesda)">
        <title>Genome assembly and association tests identify interacting loci associated with vigor, precocity, and sex in interspecific pistachio rootstocks.</title>
        <authorList>
            <person name="Palmer W."/>
            <person name="Jacygrad E."/>
            <person name="Sagayaradj S."/>
            <person name="Cavanaugh K."/>
            <person name="Han R."/>
            <person name="Bertier L."/>
            <person name="Beede B."/>
            <person name="Kafkas S."/>
            <person name="Golino D."/>
            <person name="Preece J."/>
            <person name="Michelmore R."/>
        </authorList>
    </citation>
    <scope>NUCLEOTIDE SEQUENCE [LARGE SCALE GENOMIC DNA]</scope>
</reference>